<dbReference type="Gene3D" id="3.40.190.150">
    <property type="entry name" value="Bordetella uptake gene, domain 1"/>
    <property type="match status" value="1"/>
</dbReference>
<comment type="caution">
    <text evidence="3">The sequence shown here is derived from an EMBL/GenBank/DDBJ whole genome shotgun (WGS) entry which is preliminary data.</text>
</comment>
<dbReference type="SUPFAM" id="SSF53850">
    <property type="entry name" value="Periplasmic binding protein-like II"/>
    <property type="match status" value="1"/>
</dbReference>
<accession>A0ABU6K2V4</accession>
<dbReference type="PANTHER" id="PTHR42928">
    <property type="entry name" value="TRICARBOXYLATE-BINDING PROTEIN"/>
    <property type="match status" value="1"/>
</dbReference>
<dbReference type="PANTHER" id="PTHR42928:SF3">
    <property type="entry name" value="UPF0065 PROTEIN YFLP"/>
    <property type="match status" value="1"/>
</dbReference>
<dbReference type="InterPro" id="IPR005064">
    <property type="entry name" value="BUG"/>
</dbReference>
<dbReference type="Pfam" id="PF03401">
    <property type="entry name" value="TctC"/>
    <property type="match status" value="1"/>
</dbReference>
<dbReference type="PIRSF" id="PIRSF017082">
    <property type="entry name" value="YflP"/>
    <property type="match status" value="1"/>
</dbReference>
<dbReference type="Gene3D" id="3.40.190.10">
    <property type="entry name" value="Periplasmic binding protein-like II"/>
    <property type="match status" value="1"/>
</dbReference>
<sequence length="318" mass="32790">MPITSLSRGLMAALTCVALSAQAQVDSVKIMAPANPGGGFDTVARVLADALRASGQAKSVSVENKAGAGGAIGLAQFINTEKGNPTSLIVAGAVTAASIEANKSPVNLSMVTPIARLMGEYNVLVVPPSSPIKNMKDLAAALKANPGAVAIGGGSAGSVDHVMVALIGETVGVHSDKVNYVAFAGGGEGKAAILGGQLAAYVSGYGELVDLIKAGKLRAIGLSADTRQKDIDVPTMKEQGVDVVMYNWRGVFAPAGITEPQKKQLVGMVEAAMKDASWKSKSEKLEWLELYQPADAFKAFVDSESKRLKDVIGKLKLN</sequence>
<dbReference type="Proteomes" id="UP001331561">
    <property type="component" value="Unassembled WGS sequence"/>
</dbReference>
<dbReference type="CDD" id="cd07012">
    <property type="entry name" value="PBP2_Bug_TTT"/>
    <property type="match status" value="1"/>
</dbReference>
<evidence type="ECO:0000256" key="2">
    <source>
        <dbReference type="SAM" id="SignalP"/>
    </source>
</evidence>
<gene>
    <name evidence="3" type="ORF">VVD49_10990</name>
</gene>
<dbReference type="RefSeq" id="WP_327599224.1">
    <property type="nucleotide sequence ID" value="NZ_JAYXHS010000002.1"/>
</dbReference>
<protein>
    <submittedName>
        <fullName evidence="3">Tripartite tricarboxylate transporter substrate binding protein</fullName>
    </submittedName>
</protein>
<evidence type="ECO:0000313" key="4">
    <source>
        <dbReference type="Proteomes" id="UP001331561"/>
    </source>
</evidence>
<feature type="chain" id="PRO_5046984457" evidence="2">
    <location>
        <begin position="24"/>
        <end position="318"/>
    </location>
</feature>
<organism evidence="3 4">
    <name type="scientific">Uliginosibacterium silvisoli</name>
    <dbReference type="NCBI Taxonomy" id="3114758"/>
    <lineage>
        <taxon>Bacteria</taxon>
        <taxon>Pseudomonadati</taxon>
        <taxon>Pseudomonadota</taxon>
        <taxon>Betaproteobacteria</taxon>
        <taxon>Rhodocyclales</taxon>
        <taxon>Zoogloeaceae</taxon>
        <taxon>Uliginosibacterium</taxon>
    </lineage>
</organism>
<name>A0ABU6K2V4_9RHOO</name>
<dbReference type="EMBL" id="JAYXHS010000002">
    <property type="protein sequence ID" value="MEC5386252.1"/>
    <property type="molecule type" value="Genomic_DNA"/>
</dbReference>
<dbReference type="InterPro" id="IPR042100">
    <property type="entry name" value="Bug_dom1"/>
</dbReference>
<comment type="similarity">
    <text evidence="1">Belongs to the UPF0065 (bug) family.</text>
</comment>
<proteinExistence type="inferred from homology"/>
<evidence type="ECO:0000313" key="3">
    <source>
        <dbReference type="EMBL" id="MEC5386252.1"/>
    </source>
</evidence>
<reference evidence="3 4" key="1">
    <citation type="submission" date="2024-01" db="EMBL/GenBank/DDBJ databases">
        <title>Uliginosibacterium soil sp. nov.</title>
        <authorList>
            <person name="Lv Y."/>
        </authorList>
    </citation>
    <scope>NUCLEOTIDE SEQUENCE [LARGE SCALE GENOMIC DNA]</scope>
    <source>
        <strain evidence="3 4">H3</strain>
    </source>
</reference>
<keyword evidence="2" id="KW-0732">Signal</keyword>
<keyword evidence="4" id="KW-1185">Reference proteome</keyword>
<evidence type="ECO:0000256" key="1">
    <source>
        <dbReference type="ARBA" id="ARBA00006987"/>
    </source>
</evidence>
<feature type="signal peptide" evidence="2">
    <location>
        <begin position="1"/>
        <end position="23"/>
    </location>
</feature>